<comment type="caution">
    <text evidence="17">The sequence shown here is derived from an EMBL/GenBank/DDBJ whole genome shotgun (WGS) entry which is preliminary data.</text>
</comment>
<evidence type="ECO:0000256" key="1">
    <source>
        <dbReference type="ARBA" id="ARBA00000920"/>
    </source>
</evidence>
<evidence type="ECO:0000256" key="7">
    <source>
        <dbReference type="ARBA" id="ARBA00022692"/>
    </source>
</evidence>
<evidence type="ECO:0000256" key="4">
    <source>
        <dbReference type="ARBA" id="ARBA00010790"/>
    </source>
</evidence>
<keyword evidence="7" id="KW-0812">Transmembrane</keyword>
<comment type="function">
    <text evidence="2">Long-chain fatty alcohol oxidase involved in the omega-oxidation pathway of lipid degradation.</text>
</comment>
<evidence type="ECO:0000256" key="9">
    <source>
        <dbReference type="ARBA" id="ARBA00022989"/>
    </source>
</evidence>
<evidence type="ECO:0000256" key="12">
    <source>
        <dbReference type="PIRNR" id="PIRNR028937"/>
    </source>
</evidence>
<feature type="region of interest" description="Disordered" evidence="13">
    <location>
        <begin position="624"/>
        <end position="649"/>
    </location>
</feature>
<evidence type="ECO:0000259" key="15">
    <source>
        <dbReference type="Pfam" id="PF00890"/>
    </source>
</evidence>
<keyword evidence="6" id="KW-0285">Flavoprotein</keyword>
<reference evidence="17 18" key="1">
    <citation type="submission" date="2024-07" db="EMBL/GenBank/DDBJ databases">
        <title>Section-level genome sequencing and comparative genomics of Aspergillus sections Usti and Cavernicolus.</title>
        <authorList>
            <consortium name="Lawrence Berkeley National Laboratory"/>
            <person name="Nybo J.L."/>
            <person name="Vesth T.C."/>
            <person name="Theobald S."/>
            <person name="Frisvad J.C."/>
            <person name="Larsen T.O."/>
            <person name="Kjaerboelling I."/>
            <person name="Rothschild-Mancinelli K."/>
            <person name="Lyhne E.K."/>
            <person name="Kogle M.E."/>
            <person name="Barry K."/>
            <person name="Clum A."/>
            <person name="Na H."/>
            <person name="Ledsgaard L."/>
            <person name="Lin J."/>
            <person name="Lipzen A."/>
            <person name="Kuo A."/>
            <person name="Riley R."/>
            <person name="Mondo S."/>
            <person name="Labutti K."/>
            <person name="Haridas S."/>
            <person name="Pangalinan J."/>
            <person name="Salamov A.A."/>
            <person name="Simmons B.A."/>
            <person name="Magnuson J.K."/>
            <person name="Chen J."/>
            <person name="Drula E."/>
            <person name="Henrissat B."/>
            <person name="Wiebenga A."/>
            <person name="Lubbers R.J."/>
            <person name="Gomes A.C."/>
            <person name="Makela M.R."/>
            <person name="Stajich J."/>
            <person name="Grigoriev I.V."/>
            <person name="Mortensen U.H."/>
            <person name="De Vries R.P."/>
            <person name="Baker S.E."/>
            <person name="Andersen M.R."/>
        </authorList>
    </citation>
    <scope>NUCLEOTIDE SEQUENCE [LARGE SCALE GENOMIC DNA]</scope>
    <source>
        <strain evidence="17 18">CBS 123904</strain>
    </source>
</reference>
<dbReference type="EC" id="1.1.3.20" evidence="5 12"/>
<dbReference type="PANTHER" id="PTHR46056">
    <property type="entry name" value="LONG-CHAIN-ALCOHOL OXIDASE"/>
    <property type="match status" value="1"/>
</dbReference>
<keyword evidence="18" id="KW-1185">Reference proteome</keyword>
<dbReference type="Pfam" id="PF00890">
    <property type="entry name" value="FAD_binding_2"/>
    <property type="match status" value="1"/>
</dbReference>
<evidence type="ECO:0000256" key="2">
    <source>
        <dbReference type="ARBA" id="ARBA00003842"/>
    </source>
</evidence>
<keyword evidence="10 12" id="KW-0560">Oxidoreductase</keyword>
<feature type="domain" description="FAD-dependent oxidoreductase 2 FAD-binding" evidence="15">
    <location>
        <begin position="212"/>
        <end position="245"/>
    </location>
</feature>
<evidence type="ECO:0000256" key="5">
    <source>
        <dbReference type="ARBA" id="ARBA00013125"/>
    </source>
</evidence>
<evidence type="ECO:0000256" key="8">
    <source>
        <dbReference type="ARBA" id="ARBA00022827"/>
    </source>
</evidence>
<evidence type="ECO:0000256" key="11">
    <source>
        <dbReference type="ARBA" id="ARBA00023136"/>
    </source>
</evidence>
<dbReference type="InterPro" id="IPR000172">
    <property type="entry name" value="GMC_OxRdtase_N"/>
</dbReference>
<evidence type="ECO:0000313" key="17">
    <source>
        <dbReference type="EMBL" id="KAL2827502.1"/>
    </source>
</evidence>
<comment type="subcellular location">
    <subcellularLocation>
        <location evidence="3">Membrane</location>
    </subcellularLocation>
</comment>
<keyword evidence="11" id="KW-0472">Membrane</keyword>
<dbReference type="Pfam" id="PF00732">
    <property type="entry name" value="GMC_oxred_N"/>
    <property type="match status" value="1"/>
</dbReference>
<dbReference type="InterPro" id="IPR007867">
    <property type="entry name" value="GMC_OxRtase_C"/>
</dbReference>
<feature type="domain" description="Glucose-methanol-choline oxidoreductase C-terminal" evidence="16">
    <location>
        <begin position="574"/>
        <end position="727"/>
    </location>
</feature>
<evidence type="ECO:0000313" key="18">
    <source>
        <dbReference type="Proteomes" id="UP001610446"/>
    </source>
</evidence>
<gene>
    <name evidence="17" type="ORF">BJY01DRAFT_255665</name>
</gene>
<dbReference type="PIRSF" id="PIRSF028937">
    <property type="entry name" value="Lg_Ch_AO"/>
    <property type="match status" value="1"/>
</dbReference>
<accession>A0ABR4IKR7</accession>
<name>A0ABR4IKR7_9EURO</name>
<protein>
    <recommendedName>
        <fullName evidence="5 12">Long-chain-alcohol oxidase</fullName>
        <ecNumber evidence="5 12">1.1.3.20</ecNumber>
    </recommendedName>
</protein>
<dbReference type="Gene3D" id="3.50.50.60">
    <property type="entry name" value="FAD/NAD(P)-binding domain"/>
    <property type="match status" value="2"/>
</dbReference>
<keyword evidence="9" id="KW-1133">Transmembrane helix</keyword>
<dbReference type="InterPro" id="IPR003953">
    <property type="entry name" value="FAD-dep_OxRdtase_2_FAD-bd"/>
</dbReference>
<evidence type="ECO:0000256" key="3">
    <source>
        <dbReference type="ARBA" id="ARBA00004370"/>
    </source>
</evidence>
<feature type="region of interest" description="Disordered" evidence="13">
    <location>
        <begin position="41"/>
        <end position="62"/>
    </location>
</feature>
<dbReference type="Proteomes" id="UP001610446">
    <property type="component" value="Unassembled WGS sequence"/>
</dbReference>
<dbReference type="InterPro" id="IPR012400">
    <property type="entry name" value="Long_Oxdase"/>
</dbReference>
<organism evidence="17 18">
    <name type="scientific">Aspergillus pseudoustus</name>
    <dbReference type="NCBI Taxonomy" id="1810923"/>
    <lineage>
        <taxon>Eukaryota</taxon>
        <taxon>Fungi</taxon>
        <taxon>Dikarya</taxon>
        <taxon>Ascomycota</taxon>
        <taxon>Pezizomycotina</taxon>
        <taxon>Eurotiomycetes</taxon>
        <taxon>Eurotiomycetidae</taxon>
        <taxon>Eurotiales</taxon>
        <taxon>Aspergillaceae</taxon>
        <taxon>Aspergillus</taxon>
        <taxon>Aspergillus subgen. Nidulantes</taxon>
    </lineage>
</organism>
<comment type="similarity">
    <text evidence="4 12">Belongs to the GMC oxidoreductase family.</text>
</comment>
<evidence type="ECO:0000259" key="16">
    <source>
        <dbReference type="Pfam" id="PF05199"/>
    </source>
</evidence>
<dbReference type="SUPFAM" id="SSF51905">
    <property type="entry name" value="FAD/NAD(P)-binding domain"/>
    <property type="match status" value="1"/>
</dbReference>
<evidence type="ECO:0000256" key="10">
    <source>
        <dbReference type="ARBA" id="ARBA00023002"/>
    </source>
</evidence>
<comment type="catalytic activity">
    <reaction evidence="1 12">
        <text>a long-chain primary fatty alcohol + O2 = a long-chain fatty aldehyde + H2O2</text>
        <dbReference type="Rhea" id="RHEA:22756"/>
        <dbReference type="ChEBI" id="CHEBI:15379"/>
        <dbReference type="ChEBI" id="CHEBI:16240"/>
        <dbReference type="ChEBI" id="CHEBI:17176"/>
        <dbReference type="ChEBI" id="CHEBI:77396"/>
        <dbReference type="EC" id="1.1.3.20"/>
    </reaction>
</comment>
<sequence length="750" mass="81000">MSETVLKPHQWEVIQAFADIAVPSIPLNANAVSSVCQLPAVSQEDGTTPGNSDSGNPRASPSTYAEQYLEESLSSLDGFQDFIERVFGQYIHPEGRKGILFILDALSSRAGSLLLTGSATPIHRQPDKARERIFQGMRNSRLPPVRLVSRVLILIFKRAWTTLSPSMPALLGLSTATSVHLKRAEGAHYEFLQFPAATAADGEEEPASIDTDIVIVGSGCGGSVAAKNLADAGYRVVVVEKSYNFPTSAFPMTPLAGNANLYENGGFLATDDGNMAVLAGSSWGGGGTINWSASLAPQGYLREEWSTKHGLEMFTSRGFQECVERVCERMGVDDSMIEHSFGNQLVLSAAQKLGYNAKPVPQNTGNGKHYCGHCHLGCASAMKKGPRETFLADAAQSGAVFIEGFDVHKVILGPRTRRAGANATAIGIEGTWTSRAFHFGENQESGPRVRRRVEIRSKRVIVACGSLQSPLLLRRSGLRNPHIGRHLYLHPVLASVAVFDRDVHPWEGSALTTVISDWENVDGHGHGIKIETPAMLPSTVLPLLPWHSGAEFKVLASKMGRMAGFISLCRDRDSGRVYPDPTDGRCRIEYTTSNFDKQHLIEGLIACAKMAHVSGATEYHTTSSQIPPLLMRSSGEEDSSPSQGGLNDPALQNWISTVRSLAPLNNEKAVFASAHQMGTCRMGTSPRHSVVDPDAQVWGVDGLYVCDASVFPSASGANPMVTNMAIADWTSRRIAVILREEMTANLRGNL</sequence>
<keyword evidence="8" id="KW-0274">FAD</keyword>
<feature type="domain" description="Glucose-methanol-choline oxidoreductase N-terminal" evidence="14">
    <location>
        <begin position="260"/>
        <end position="492"/>
    </location>
</feature>
<feature type="compositionally biased region" description="Polar residues" evidence="13">
    <location>
        <begin position="44"/>
        <end position="62"/>
    </location>
</feature>
<evidence type="ECO:0000259" key="14">
    <source>
        <dbReference type="Pfam" id="PF00732"/>
    </source>
</evidence>
<evidence type="ECO:0000256" key="6">
    <source>
        <dbReference type="ARBA" id="ARBA00022630"/>
    </source>
</evidence>
<dbReference type="Pfam" id="PF05199">
    <property type="entry name" value="GMC_oxred_C"/>
    <property type="match status" value="1"/>
</dbReference>
<evidence type="ECO:0000256" key="13">
    <source>
        <dbReference type="SAM" id="MobiDB-lite"/>
    </source>
</evidence>
<dbReference type="InterPro" id="IPR036188">
    <property type="entry name" value="FAD/NAD-bd_sf"/>
</dbReference>
<dbReference type="EMBL" id="JBFXLU010000395">
    <property type="protein sequence ID" value="KAL2827502.1"/>
    <property type="molecule type" value="Genomic_DNA"/>
</dbReference>
<dbReference type="PANTHER" id="PTHR46056:SF12">
    <property type="entry name" value="LONG-CHAIN-ALCOHOL OXIDASE"/>
    <property type="match status" value="1"/>
</dbReference>
<proteinExistence type="inferred from homology"/>